<dbReference type="InterPro" id="IPR001647">
    <property type="entry name" value="HTH_TetR"/>
</dbReference>
<accession>A0A9W6GFY7</accession>
<evidence type="ECO:0000256" key="1">
    <source>
        <dbReference type="ARBA" id="ARBA00023015"/>
    </source>
</evidence>
<dbReference type="PANTHER" id="PTHR47506:SF6">
    <property type="entry name" value="HTH-TYPE TRANSCRIPTIONAL REPRESSOR NEMR"/>
    <property type="match status" value="1"/>
</dbReference>
<keyword evidence="3" id="KW-0804">Transcription</keyword>
<dbReference type="SUPFAM" id="SSF46689">
    <property type="entry name" value="Homeodomain-like"/>
    <property type="match status" value="1"/>
</dbReference>
<feature type="DNA-binding region" description="H-T-H motif" evidence="4">
    <location>
        <begin position="49"/>
        <end position="68"/>
    </location>
</feature>
<dbReference type="EMBL" id="BSDY01000001">
    <property type="protein sequence ID" value="GLI54549.1"/>
    <property type="molecule type" value="Genomic_DNA"/>
</dbReference>
<keyword evidence="2 4" id="KW-0238">DNA-binding</keyword>
<keyword evidence="1" id="KW-0805">Transcription regulation</keyword>
<dbReference type="SUPFAM" id="SSF48498">
    <property type="entry name" value="Tetracyclin repressor-like, C-terminal domain"/>
    <property type="match status" value="1"/>
</dbReference>
<dbReference type="Pfam" id="PF16925">
    <property type="entry name" value="TetR_C_13"/>
    <property type="match status" value="1"/>
</dbReference>
<evidence type="ECO:0000256" key="3">
    <source>
        <dbReference type="ARBA" id="ARBA00023163"/>
    </source>
</evidence>
<keyword evidence="7" id="KW-1185">Reference proteome</keyword>
<dbReference type="PRINTS" id="PR00455">
    <property type="entry name" value="HTHTETR"/>
</dbReference>
<dbReference type="RefSeq" id="WP_281832235.1">
    <property type="nucleotide sequence ID" value="NZ_BSDY01000001.1"/>
</dbReference>
<evidence type="ECO:0000256" key="2">
    <source>
        <dbReference type="ARBA" id="ARBA00023125"/>
    </source>
</evidence>
<evidence type="ECO:0000313" key="7">
    <source>
        <dbReference type="Proteomes" id="UP001144471"/>
    </source>
</evidence>
<feature type="domain" description="HTH tetR-type" evidence="5">
    <location>
        <begin position="26"/>
        <end position="86"/>
    </location>
</feature>
<comment type="caution">
    <text evidence="6">The sequence shown here is derived from an EMBL/GenBank/DDBJ whole genome shotgun (WGS) entry which is preliminary data.</text>
</comment>
<gene>
    <name evidence="6" type="ORF">PM10SUCC1_00640</name>
</gene>
<dbReference type="Pfam" id="PF00440">
    <property type="entry name" value="TetR_N"/>
    <property type="match status" value="1"/>
</dbReference>
<dbReference type="PANTHER" id="PTHR47506">
    <property type="entry name" value="TRANSCRIPTIONAL REGULATORY PROTEIN"/>
    <property type="match status" value="1"/>
</dbReference>
<dbReference type="GO" id="GO:0003677">
    <property type="term" value="F:DNA binding"/>
    <property type="evidence" value="ECO:0007669"/>
    <property type="project" value="UniProtKB-UniRule"/>
</dbReference>
<name>A0A9W6GFY7_9FUSO</name>
<dbReference type="Gene3D" id="1.10.357.10">
    <property type="entry name" value="Tetracycline Repressor, domain 2"/>
    <property type="match status" value="1"/>
</dbReference>
<evidence type="ECO:0000256" key="4">
    <source>
        <dbReference type="PROSITE-ProRule" id="PRU00335"/>
    </source>
</evidence>
<evidence type="ECO:0000259" key="5">
    <source>
        <dbReference type="PROSITE" id="PS50977"/>
    </source>
</evidence>
<dbReference type="InterPro" id="IPR036271">
    <property type="entry name" value="Tet_transcr_reg_TetR-rel_C_sf"/>
</dbReference>
<organism evidence="6 7">
    <name type="scientific">Propionigenium maris DSM 9537</name>
    <dbReference type="NCBI Taxonomy" id="1123000"/>
    <lineage>
        <taxon>Bacteria</taxon>
        <taxon>Fusobacteriati</taxon>
        <taxon>Fusobacteriota</taxon>
        <taxon>Fusobacteriia</taxon>
        <taxon>Fusobacteriales</taxon>
        <taxon>Fusobacteriaceae</taxon>
        <taxon>Propionigenium</taxon>
    </lineage>
</organism>
<dbReference type="InterPro" id="IPR011075">
    <property type="entry name" value="TetR_C"/>
</dbReference>
<sequence length="216" mass="24590">MSEKALDISKDETYNIFMNKNIDKKTTKKNEIIRRSIHVMFEKGYNGTGVKDLTDAAGIPKGSLYNYFESKEDYLKEALYLYYNEMSAKQFSILSNDSLDPLDRIKNFYATMIEDFEDECNCRFGCFVGNITQEMGGVSEVIQGVTNEIHSEIVGKIRSCLAEAVEKGDLPQDKDVDALAEFMVSSWQGALLRIKASHNKKIVDNFYKILVEVLLK</sequence>
<proteinExistence type="predicted"/>
<dbReference type="AlphaFoldDB" id="A0A9W6GFY7"/>
<dbReference type="PROSITE" id="PS50977">
    <property type="entry name" value="HTH_TETR_2"/>
    <property type="match status" value="1"/>
</dbReference>
<reference evidence="6" key="1">
    <citation type="submission" date="2022-12" db="EMBL/GenBank/DDBJ databases">
        <title>Reference genome sequencing for broad-spectrum identification of bacterial and archaeal isolates by mass spectrometry.</title>
        <authorList>
            <person name="Sekiguchi Y."/>
            <person name="Tourlousse D.M."/>
        </authorList>
    </citation>
    <scope>NUCLEOTIDE SEQUENCE</scope>
    <source>
        <strain evidence="6">10succ1</strain>
    </source>
</reference>
<protein>
    <submittedName>
        <fullName evidence="6">Transcriptional regulator</fullName>
    </submittedName>
</protein>
<dbReference type="Proteomes" id="UP001144471">
    <property type="component" value="Unassembled WGS sequence"/>
</dbReference>
<dbReference type="InterPro" id="IPR009057">
    <property type="entry name" value="Homeodomain-like_sf"/>
</dbReference>
<evidence type="ECO:0000313" key="6">
    <source>
        <dbReference type="EMBL" id="GLI54549.1"/>
    </source>
</evidence>